<reference evidence="10" key="1">
    <citation type="journal article" date="2014" name="Int. J. Syst. Evol. Microbiol.">
        <title>Complete genome sequence of Corynebacterium casei LMG S-19264T (=DSM 44701T), isolated from a smear-ripened cheese.</title>
        <authorList>
            <consortium name="US DOE Joint Genome Institute (JGI-PGF)"/>
            <person name="Walter F."/>
            <person name="Albersmeier A."/>
            <person name="Kalinowski J."/>
            <person name="Ruckert C."/>
        </authorList>
    </citation>
    <scope>NUCLEOTIDE SEQUENCE</scope>
    <source>
        <strain evidence="10">JCM 31740</strain>
    </source>
</reference>
<dbReference type="RefSeq" id="WP_126450156.1">
    <property type="nucleotide sequence ID" value="NZ_AP018553.1"/>
</dbReference>
<comment type="catalytic activity">
    <reaction evidence="5 6">
        <text>oxaloacetate + acetyl-CoA + H2O = citrate + CoA + H(+)</text>
        <dbReference type="Rhea" id="RHEA:16845"/>
        <dbReference type="ChEBI" id="CHEBI:15377"/>
        <dbReference type="ChEBI" id="CHEBI:15378"/>
        <dbReference type="ChEBI" id="CHEBI:16452"/>
        <dbReference type="ChEBI" id="CHEBI:16947"/>
        <dbReference type="ChEBI" id="CHEBI:57287"/>
        <dbReference type="ChEBI" id="CHEBI:57288"/>
        <dbReference type="EC" id="2.3.3.16"/>
    </reaction>
</comment>
<evidence type="ECO:0000313" key="10">
    <source>
        <dbReference type="EMBL" id="GGT87647.1"/>
    </source>
</evidence>
<dbReference type="SUPFAM" id="SSF48256">
    <property type="entry name" value="Citrate synthase"/>
    <property type="match status" value="1"/>
</dbReference>
<evidence type="ECO:0000256" key="3">
    <source>
        <dbReference type="ARBA" id="ARBA00022532"/>
    </source>
</evidence>
<feature type="active site" evidence="7">
    <location>
        <position position="316"/>
    </location>
</feature>
<comment type="similarity">
    <text evidence="2 6 8">Belongs to the citrate synthase family.</text>
</comment>
<dbReference type="PIRSF" id="PIRSF001369">
    <property type="entry name" value="Citrate_synth"/>
    <property type="match status" value="1"/>
</dbReference>
<name>A0A348B466_9CREN</name>
<dbReference type="EMBL" id="AP018553">
    <property type="protein sequence ID" value="BBD72968.1"/>
    <property type="molecule type" value="Genomic_DNA"/>
</dbReference>
<dbReference type="InterPro" id="IPR036969">
    <property type="entry name" value="Citrate_synthase_sf"/>
</dbReference>
<keyword evidence="11" id="KW-1185">Reference proteome</keyword>
<dbReference type="CDD" id="cd06118">
    <property type="entry name" value="citrate_synt_like_1"/>
    <property type="match status" value="1"/>
</dbReference>
<dbReference type="InterPro" id="IPR002020">
    <property type="entry name" value="Citrate_synthase"/>
</dbReference>
<dbReference type="Gene3D" id="1.10.230.10">
    <property type="entry name" value="Cytochrome P450-Terp, domain 2"/>
    <property type="match status" value="1"/>
</dbReference>
<evidence type="ECO:0000256" key="5">
    <source>
        <dbReference type="ARBA" id="ARBA00049288"/>
    </source>
</evidence>
<evidence type="ECO:0000313" key="9">
    <source>
        <dbReference type="EMBL" id="BBD72968.1"/>
    </source>
</evidence>
<dbReference type="EC" id="2.3.3.16" evidence="6"/>
<dbReference type="KEGG" id="sacd:HS1genome_1357"/>
<feature type="active site" evidence="7">
    <location>
        <position position="263"/>
    </location>
</feature>
<sequence length="381" mass="43006">MSETEKAEVSRGLENVYIKATSLTYIDGERGILRYRGYDINDLANNATYEEVVHLMLYGELPNSEQLKRVKDVLNSSYEVPEDVLRVMEVLPKDSEPVALMEAGLAALATHEKEFKWKERDREKALEIIGKVSTITANVYRVKQGLTPRVPSPGESYAKSFLEATFSKSFTSQESSMMDKFLVLYADHEVPASTTAALVTASTLSDMYSCMVSAITALKGPLHGGAMEAAFRQFKEIGDPSKVDDWFERTIVKGGNRLMGFGHRVYRTYDPRGKIFKSMAEVAAQGEARKYLEIAEKLETLGVKHFESKKIYPNTDFYAGILMYGLGFPDFMFTPLFALSRTLGWLAHVVEYVDEQHRLIRPRALYVGPGKREFVPLNQRK</sequence>
<dbReference type="InterPro" id="IPR016142">
    <property type="entry name" value="Citrate_synth-like_lrg_a-sub"/>
</dbReference>
<dbReference type="OrthoDB" id="21302at2157"/>
<dbReference type="InterPro" id="IPR019810">
    <property type="entry name" value="Citrate_synthase_AS"/>
</dbReference>
<dbReference type="NCBIfam" id="TIGR01800">
    <property type="entry name" value="cit_synth_II"/>
    <property type="match status" value="1"/>
</dbReference>
<evidence type="ECO:0000256" key="2">
    <source>
        <dbReference type="ARBA" id="ARBA00010566"/>
    </source>
</evidence>
<dbReference type="PANTHER" id="PTHR11739:SF4">
    <property type="entry name" value="CITRATE SYNTHASE, PEROXISOMAL"/>
    <property type="match status" value="1"/>
</dbReference>
<dbReference type="Gene3D" id="1.10.580.10">
    <property type="entry name" value="Citrate Synthase, domain 1"/>
    <property type="match status" value="1"/>
</dbReference>
<dbReference type="InterPro" id="IPR054926">
    <property type="entry name" value="Cit_synThplmales"/>
</dbReference>
<dbReference type="GO" id="GO:0036440">
    <property type="term" value="F:citrate synthase activity"/>
    <property type="evidence" value="ECO:0007669"/>
    <property type="project" value="UniProtKB-EC"/>
</dbReference>
<accession>A0A348B466</accession>
<dbReference type="GeneID" id="38666874"/>
<dbReference type="InterPro" id="IPR024176">
    <property type="entry name" value="Citrate_synthase_bac-typ"/>
</dbReference>
<dbReference type="InterPro" id="IPR011278">
    <property type="entry name" value="2-MeCitrate/Citrate_synth_II"/>
</dbReference>
<dbReference type="InterPro" id="IPR016143">
    <property type="entry name" value="Citrate_synth-like_sm_a-sub"/>
</dbReference>
<dbReference type="PRINTS" id="PR00143">
    <property type="entry name" value="CITRTSNTHASE"/>
</dbReference>
<reference evidence="10" key="4">
    <citation type="submission" date="2020-09" db="EMBL/GenBank/DDBJ databases">
        <authorList>
            <person name="Sun Q."/>
            <person name="Ohkuma M."/>
        </authorList>
    </citation>
    <scope>NUCLEOTIDE SEQUENCE</scope>
    <source>
        <strain evidence="10">JCM 31740</strain>
    </source>
</reference>
<keyword evidence="4 6" id="KW-0808">Transferase</keyword>
<dbReference type="PROSITE" id="PS00480">
    <property type="entry name" value="CITRATE_SYNTHASE"/>
    <property type="match status" value="1"/>
</dbReference>
<evidence type="ECO:0000256" key="4">
    <source>
        <dbReference type="ARBA" id="ARBA00022679"/>
    </source>
</evidence>
<dbReference type="GO" id="GO:0005975">
    <property type="term" value="P:carbohydrate metabolic process"/>
    <property type="evidence" value="ECO:0007669"/>
    <property type="project" value="TreeGrafter"/>
</dbReference>
<reference evidence="9" key="3">
    <citation type="journal article" date="2019" name="BMC Res. Notes">
        <title>Complete genome sequence of the Sulfodiicoccus acidiphilus strain HS-1T, the first crenarchaeon that lacks polB3, isolated from an acidic hot spring in Ohwaku-dani, Hakone, Japan.</title>
        <authorList>
            <person name="Sakai H.D."/>
            <person name="Kurosawa N."/>
        </authorList>
    </citation>
    <scope>NUCLEOTIDE SEQUENCE</scope>
    <source>
        <strain evidence="9">HS-1</strain>
    </source>
</reference>
<dbReference type="Proteomes" id="UP000616143">
    <property type="component" value="Unassembled WGS sequence"/>
</dbReference>
<evidence type="ECO:0000256" key="7">
    <source>
        <dbReference type="PIRSR" id="PIRSR001369-1"/>
    </source>
</evidence>
<dbReference type="GO" id="GO:0005737">
    <property type="term" value="C:cytoplasm"/>
    <property type="evidence" value="ECO:0007669"/>
    <property type="project" value="InterPro"/>
</dbReference>
<organism evidence="9 11">
    <name type="scientific">Sulfodiicoccus acidiphilus</name>
    <dbReference type="NCBI Taxonomy" id="1670455"/>
    <lineage>
        <taxon>Archaea</taxon>
        <taxon>Thermoproteota</taxon>
        <taxon>Thermoprotei</taxon>
        <taxon>Sulfolobales</taxon>
        <taxon>Sulfolobaceae</taxon>
        <taxon>Sulfodiicoccus</taxon>
    </lineage>
</organism>
<dbReference type="NCBIfam" id="NF010640">
    <property type="entry name" value="PRK14037.1"/>
    <property type="match status" value="1"/>
</dbReference>
<dbReference type="Proteomes" id="UP000276741">
    <property type="component" value="Chromosome"/>
</dbReference>
<comment type="pathway">
    <text evidence="1">Carbohydrate metabolism; tricarboxylic acid cycle.</text>
</comment>
<keyword evidence="3" id="KW-0816">Tricarboxylic acid cycle</keyword>
<gene>
    <name evidence="10" type="ORF">GCM10007116_01980</name>
    <name evidence="9" type="ORF">HS1genome_1357</name>
</gene>
<dbReference type="Pfam" id="PF00285">
    <property type="entry name" value="Citrate_synt"/>
    <property type="match status" value="1"/>
</dbReference>
<evidence type="ECO:0000256" key="8">
    <source>
        <dbReference type="RuleBase" id="RU000441"/>
    </source>
</evidence>
<dbReference type="NCBIfam" id="NF041157">
    <property type="entry name" value="Cit_synThplmales"/>
    <property type="match status" value="1"/>
</dbReference>
<dbReference type="UniPathway" id="UPA00223"/>
<dbReference type="AlphaFoldDB" id="A0A348B466"/>
<keyword evidence="9" id="KW-0012">Acyltransferase</keyword>
<protein>
    <recommendedName>
        <fullName evidence="6 8">Citrate synthase</fullName>
        <ecNumber evidence="6">2.3.3.16</ecNumber>
    </recommendedName>
</protein>
<proteinExistence type="inferred from homology"/>
<evidence type="ECO:0000256" key="1">
    <source>
        <dbReference type="ARBA" id="ARBA00005163"/>
    </source>
</evidence>
<reference evidence="11" key="2">
    <citation type="submission" date="2018-04" db="EMBL/GenBank/DDBJ databases">
        <title>Complete genome sequence of Sulfodiicoccus acidiphilus strain HS-1.</title>
        <authorList>
            <person name="Sakai H.D."/>
            <person name="Kurosawa N."/>
        </authorList>
    </citation>
    <scope>NUCLEOTIDE SEQUENCE [LARGE SCALE GENOMIC DNA]</scope>
    <source>
        <strain evidence="11">HS-1</strain>
    </source>
</reference>
<dbReference type="GO" id="GO:0006099">
    <property type="term" value="P:tricarboxylic acid cycle"/>
    <property type="evidence" value="ECO:0007669"/>
    <property type="project" value="UniProtKB-UniPathway"/>
</dbReference>
<evidence type="ECO:0000256" key="6">
    <source>
        <dbReference type="PIRNR" id="PIRNR001369"/>
    </source>
</evidence>
<dbReference type="PANTHER" id="PTHR11739">
    <property type="entry name" value="CITRATE SYNTHASE"/>
    <property type="match status" value="1"/>
</dbReference>
<evidence type="ECO:0000313" key="11">
    <source>
        <dbReference type="Proteomes" id="UP000276741"/>
    </source>
</evidence>
<dbReference type="EMBL" id="BMQS01000002">
    <property type="protein sequence ID" value="GGT87647.1"/>
    <property type="molecule type" value="Genomic_DNA"/>
</dbReference>